<comment type="subunit">
    <text evidence="5">Component of the RNA polymerase III (Pol III) complex consisting of 17 subunits.</text>
</comment>
<dbReference type="InParanoid" id="A9UR34"/>
<dbReference type="AlphaFoldDB" id="A9UR34"/>
<dbReference type="InterPro" id="IPR055207">
    <property type="entry name" value="POLR3C_WHD"/>
</dbReference>
<dbReference type="EMBL" id="CH991544">
    <property type="protein sequence ID" value="EDQ91849.1"/>
    <property type="molecule type" value="Genomic_DNA"/>
</dbReference>
<comment type="similarity">
    <text evidence="5">Belongs to the eukaryotic RPC3/POLR3C RNA polymerase subunit family.</text>
</comment>
<organism evidence="8 9">
    <name type="scientific">Monosiga brevicollis</name>
    <name type="common">Choanoflagellate</name>
    <dbReference type="NCBI Taxonomy" id="81824"/>
    <lineage>
        <taxon>Eukaryota</taxon>
        <taxon>Choanoflagellata</taxon>
        <taxon>Craspedida</taxon>
        <taxon>Salpingoecidae</taxon>
        <taxon>Monosiga</taxon>
    </lineage>
</organism>
<feature type="domain" description="DNA-directed RNA polymerase III subunit RPC3 winged-helix" evidence="7">
    <location>
        <begin position="315"/>
        <end position="391"/>
    </location>
</feature>
<evidence type="ECO:0000259" key="7">
    <source>
        <dbReference type="Pfam" id="PF22536"/>
    </source>
</evidence>
<dbReference type="Pfam" id="PF22536">
    <property type="entry name" value="WHD_POLR3C"/>
    <property type="match status" value="1"/>
</dbReference>
<evidence type="ECO:0000256" key="5">
    <source>
        <dbReference type="RuleBase" id="RU367076"/>
    </source>
</evidence>
<dbReference type="eggNOG" id="KOG2587">
    <property type="taxonomic scope" value="Eukaryota"/>
</dbReference>
<dbReference type="InterPro" id="IPR036388">
    <property type="entry name" value="WH-like_DNA-bd_sf"/>
</dbReference>
<dbReference type="InterPro" id="IPR039748">
    <property type="entry name" value="RPC3"/>
</dbReference>
<dbReference type="Proteomes" id="UP000001357">
    <property type="component" value="Unassembled WGS sequence"/>
</dbReference>
<dbReference type="PANTHER" id="PTHR12949:SF0">
    <property type="entry name" value="DNA-DIRECTED RNA POLYMERASE III SUBUNIT RPC3"/>
    <property type="match status" value="1"/>
</dbReference>
<accession>A9UR34</accession>
<gene>
    <name evidence="8" type="ORF">MONBRDRAFT_35969</name>
</gene>
<name>A9UR34_MONBE</name>
<evidence type="ECO:0000256" key="1">
    <source>
        <dbReference type="ARBA" id="ARBA00004123"/>
    </source>
</evidence>
<dbReference type="OMA" id="WHADHAS"/>
<dbReference type="STRING" id="81824.A9UR34"/>
<reference evidence="8 9" key="1">
    <citation type="journal article" date="2008" name="Nature">
        <title>The genome of the choanoflagellate Monosiga brevicollis and the origin of metazoans.</title>
        <authorList>
            <consortium name="JGI Sequencing"/>
            <person name="King N."/>
            <person name="Westbrook M.J."/>
            <person name="Young S.L."/>
            <person name="Kuo A."/>
            <person name="Abedin M."/>
            <person name="Chapman J."/>
            <person name="Fairclough S."/>
            <person name="Hellsten U."/>
            <person name="Isogai Y."/>
            <person name="Letunic I."/>
            <person name="Marr M."/>
            <person name="Pincus D."/>
            <person name="Putnam N."/>
            <person name="Rokas A."/>
            <person name="Wright K.J."/>
            <person name="Zuzow R."/>
            <person name="Dirks W."/>
            <person name="Good M."/>
            <person name="Goodstein D."/>
            <person name="Lemons D."/>
            <person name="Li W."/>
            <person name="Lyons J.B."/>
            <person name="Morris A."/>
            <person name="Nichols S."/>
            <person name="Richter D.J."/>
            <person name="Salamov A."/>
            <person name="Bork P."/>
            <person name="Lim W.A."/>
            <person name="Manning G."/>
            <person name="Miller W.T."/>
            <person name="McGinnis W."/>
            <person name="Shapiro H."/>
            <person name="Tjian R."/>
            <person name="Grigoriev I.V."/>
            <person name="Rokhsar D."/>
        </authorList>
    </citation>
    <scope>NUCLEOTIDE SEQUENCE [LARGE SCALE GENOMIC DNA]</scope>
    <source>
        <strain evidence="9">MX1 / ATCC 50154</strain>
    </source>
</reference>
<evidence type="ECO:0000256" key="4">
    <source>
        <dbReference type="ARBA" id="ARBA00023242"/>
    </source>
</evidence>
<dbReference type="PANTHER" id="PTHR12949">
    <property type="entry name" value="RNA POLYMERASE III DNA DIRECTED -RELATED"/>
    <property type="match status" value="1"/>
</dbReference>
<sequence>MATSGAFAGGSPGRGFAPRGRAEYRLDCAASIIESQFGPIVASVFRVLAIQPCHVRRLYVLCKGTSHKNIRKAVTVLIQHGMLEYEEAEHPIFYAKIEDVLLRLHFPAYAHVIGTMYGTLAERIFEQLFLHGLMRLSRLMGTVVQLTGGQYSQTEILELFRTLVQDARVIQLHGAKDSELFTFPDECKNLDKLISQEDGATNNISADQHRYWTICHTQLLDKLQTRWGVTYIRAKISDEAAIIVEALAALRQSASPEEVATQLKRMGAKQLSREHIAEWLQVLISEGEEIVVQAGMYAYMYNHSAVATVSRTRAVEKTIEERYGIESMRIYNILCEKHYLEQDQLSKIAIAANFKATRLLINRLWKAGFVQIYEAARAQDRTTGRYMHLWTADPEAGRHLILDECIHIATNLIQRELKERQQHERILSQQEFLSQELSAEDAEYEEESVKADRKQLKKVLAGISKLHQQLLYVDRLMLQLRDYA</sequence>
<evidence type="ECO:0000256" key="3">
    <source>
        <dbReference type="ARBA" id="ARBA00023163"/>
    </source>
</evidence>
<evidence type="ECO:0000313" key="8">
    <source>
        <dbReference type="EMBL" id="EDQ91849.1"/>
    </source>
</evidence>
<protein>
    <recommendedName>
        <fullName evidence="5">DNA-directed RNA polymerase III subunit RPC3</fullName>
        <shortName evidence="5">RNA polymerase III subunit C3</shortName>
    </recommendedName>
</protein>
<comment type="function">
    <text evidence="5">DNA-dependent RNA polymerase catalyzes the transcription of DNA into RNA using the four ribonucleoside triphosphates as substrates. Specific core component of RNA polymerase III which synthesizes small RNAs, such as 5S rRNA and tRNAs.</text>
</comment>
<dbReference type="RefSeq" id="XP_001743135.1">
    <property type="nucleotide sequence ID" value="XM_001743083.1"/>
</dbReference>
<dbReference type="GO" id="GO:0003697">
    <property type="term" value="F:single-stranded DNA binding"/>
    <property type="evidence" value="ECO:0007669"/>
    <property type="project" value="UniProtKB-UniRule"/>
</dbReference>
<proteinExistence type="inferred from homology"/>
<keyword evidence="9" id="KW-1185">Reference proteome</keyword>
<dbReference type="KEGG" id="mbr:MONBRDRAFT_35969"/>
<dbReference type="GeneID" id="5888462"/>
<keyword evidence="4 5" id="KW-0539">Nucleus</keyword>
<dbReference type="Pfam" id="PF08221">
    <property type="entry name" value="HTH_9"/>
    <property type="match status" value="1"/>
</dbReference>
<evidence type="ECO:0000259" key="6">
    <source>
        <dbReference type="Pfam" id="PF08221"/>
    </source>
</evidence>
<keyword evidence="3 5" id="KW-0804">Transcription</keyword>
<keyword evidence="2 5" id="KW-0240">DNA-directed RNA polymerase</keyword>
<dbReference type="InterPro" id="IPR013197">
    <property type="entry name" value="RNA_pol_III_RPC82-rel_HTH"/>
</dbReference>
<dbReference type="FunCoup" id="A9UR34">
    <property type="interactions" value="1590"/>
</dbReference>
<evidence type="ECO:0000256" key="2">
    <source>
        <dbReference type="ARBA" id="ARBA00022478"/>
    </source>
</evidence>
<dbReference type="Gene3D" id="1.10.10.10">
    <property type="entry name" value="Winged helix-like DNA-binding domain superfamily/Winged helix DNA-binding domain"/>
    <property type="match status" value="3"/>
</dbReference>
<feature type="domain" description="RNA polymerase III subunit RPC82-related helix-turn-helix" evidence="6">
    <location>
        <begin position="28"/>
        <end position="85"/>
    </location>
</feature>
<evidence type="ECO:0000313" key="9">
    <source>
        <dbReference type="Proteomes" id="UP000001357"/>
    </source>
</evidence>
<dbReference type="GO" id="GO:0005666">
    <property type="term" value="C:RNA polymerase III complex"/>
    <property type="evidence" value="ECO:0000318"/>
    <property type="project" value="GO_Central"/>
</dbReference>
<comment type="subcellular location">
    <subcellularLocation>
        <location evidence="1 5">Nucleus</location>
    </subcellularLocation>
</comment>